<dbReference type="KEGG" id="kfl:Kfla_4074"/>
<accession>D2PSI4</accession>
<dbReference type="PROSITE" id="PS51257">
    <property type="entry name" value="PROKAR_LIPOPROTEIN"/>
    <property type="match status" value="1"/>
</dbReference>
<dbReference type="eggNOG" id="COG1108">
    <property type="taxonomic scope" value="Bacteria"/>
</dbReference>
<evidence type="ECO:0000256" key="1">
    <source>
        <dbReference type="SAM" id="MobiDB-lite"/>
    </source>
</evidence>
<dbReference type="OrthoDB" id="60524at2"/>
<feature type="signal peptide" evidence="2">
    <location>
        <begin position="1"/>
        <end position="20"/>
    </location>
</feature>
<evidence type="ECO:0000313" key="4">
    <source>
        <dbReference type="Proteomes" id="UP000007967"/>
    </source>
</evidence>
<name>D2PSI4_KRIFD</name>
<sequence>MKRRTIRVGAAALAVTASLAGCQRGGEGPASSSSSSPPHGYVEGAEETAEQQSRLVLADAGTGAVRVLDLITGGVTRVGDVPNVRDLATDGRFAFVGTDRGAHVVDAGAWMVDHGDHVHYYRTKIRSVGDIQGPRPRHIRSDPAVTAVTFNDGTTQMFERPQLEDGAVGEGRPVAGAAKSVPVIPYEEHLLVPGAGVARDTVEIRDREGALTASVDAKCPQPRGDAVTRRGVIFGCADGALLVTAKDGRFDGEKIPYGRPVADSARPHDFRHRSGSTTLTATAGGDAVWILDVTKRTWKLVKTGPVVAVNTAGEGAPLLALTSNGVLQAIDPVTAKVVADTELLTGRKPGPHAVIEVDTNRAYLNDATGRKIYEIDYNDNLRLARTFPVDITPSHMVETGR</sequence>
<feature type="chain" id="PRO_5039118123" description="Lipoprotein" evidence="2">
    <location>
        <begin position="21"/>
        <end position="401"/>
    </location>
</feature>
<protein>
    <recommendedName>
        <fullName evidence="5">Lipoprotein</fullName>
    </recommendedName>
</protein>
<dbReference type="SUPFAM" id="SSF75011">
    <property type="entry name" value="3-carboxy-cis,cis-mucoante lactonizing enzyme"/>
    <property type="match status" value="1"/>
</dbReference>
<dbReference type="STRING" id="479435.Kfla_4074"/>
<dbReference type="EMBL" id="CP001736">
    <property type="protein sequence ID" value="ADB33122.1"/>
    <property type="molecule type" value="Genomic_DNA"/>
</dbReference>
<evidence type="ECO:0000313" key="3">
    <source>
        <dbReference type="EMBL" id="ADB33122.1"/>
    </source>
</evidence>
<dbReference type="HOGENOM" id="CLU_037853_0_0_11"/>
<proteinExistence type="predicted"/>
<keyword evidence="4" id="KW-1185">Reference proteome</keyword>
<reference evidence="4" key="1">
    <citation type="submission" date="2009-09" db="EMBL/GenBank/DDBJ databases">
        <title>The complete genome of Kribbella flavida DSM 17836.</title>
        <authorList>
            <consortium name="US DOE Joint Genome Institute (JGI-PGF)"/>
            <person name="Lucas S."/>
            <person name="Copeland A."/>
            <person name="Lapidus A."/>
            <person name="Glavina del Rio T."/>
            <person name="Dalin E."/>
            <person name="Tice H."/>
            <person name="Bruce D."/>
            <person name="Goodwin L."/>
            <person name="Pitluck S."/>
            <person name="Kyrpides N."/>
            <person name="Mavromatis K."/>
            <person name="Ivanova N."/>
            <person name="Saunders E."/>
            <person name="Brettin T."/>
            <person name="Detter J.C."/>
            <person name="Han C."/>
            <person name="Larimer F."/>
            <person name="Land M."/>
            <person name="Hauser L."/>
            <person name="Markowitz V."/>
            <person name="Cheng J.-F."/>
            <person name="Hugenholtz P."/>
            <person name="Woyke T."/>
            <person name="Wu D."/>
            <person name="Pukall R."/>
            <person name="Klenk H.-P."/>
            <person name="Eisen J.A."/>
        </authorList>
    </citation>
    <scope>NUCLEOTIDE SEQUENCE [LARGE SCALE GENOMIC DNA]</scope>
    <source>
        <strain evidence="4">DSM 17836 / JCM 10339 / NBRC 14399</strain>
    </source>
</reference>
<reference evidence="3 4" key="2">
    <citation type="journal article" date="2010" name="Stand. Genomic Sci.">
        <title>Complete genome sequence of Kribbella flavida type strain (IFO 14399).</title>
        <authorList>
            <person name="Pukall R."/>
            <person name="Lapidus A."/>
            <person name="Glavina Del Rio T."/>
            <person name="Copeland A."/>
            <person name="Tice H."/>
            <person name="Cheng J.-F."/>
            <person name="Lucas S."/>
            <person name="Chen F."/>
            <person name="Nolan M."/>
            <person name="LaButti K."/>
            <person name="Pati A."/>
            <person name="Ivanova N."/>
            <person name="Mavrommatis K."/>
            <person name="Mikhailova N."/>
            <person name="Pitluck S."/>
            <person name="Bruce D."/>
            <person name="Goodwin L."/>
            <person name="Land M."/>
            <person name="Hauser L."/>
            <person name="Chang Y.-J."/>
            <person name="Jeffries C.D."/>
            <person name="Chen A."/>
            <person name="Palaniappan K."/>
            <person name="Chain P."/>
            <person name="Rohde M."/>
            <person name="Goeker M."/>
            <person name="Bristow J."/>
            <person name="Eisen J.A."/>
            <person name="Markowitz V."/>
            <person name="Hugenholtz P."/>
            <person name="Kyrpides N.C."/>
            <person name="Klenk H.-P."/>
            <person name="Brettin T."/>
        </authorList>
    </citation>
    <scope>NUCLEOTIDE SEQUENCE [LARGE SCALE GENOMIC DNA]</scope>
    <source>
        <strain evidence="4">DSM 17836 / JCM 10339 / NBRC 14399</strain>
    </source>
</reference>
<dbReference type="Proteomes" id="UP000007967">
    <property type="component" value="Chromosome"/>
</dbReference>
<feature type="region of interest" description="Disordered" evidence="1">
    <location>
        <begin position="23"/>
        <end position="48"/>
    </location>
</feature>
<evidence type="ECO:0008006" key="5">
    <source>
        <dbReference type="Google" id="ProtNLM"/>
    </source>
</evidence>
<dbReference type="AlphaFoldDB" id="D2PSI4"/>
<keyword evidence="2" id="KW-0732">Signal</keyword>
<gene>
    <name evidence="3" type="ordered locus">Kfla_4074</name>
</gene>
<organism evidence="3 4">
    <name type="scientific">Kribbella flavida (strain DSM 17836 / JCM 10339 / NBRC 14399)</name>
    <dbReference type="NCBI Taxonomy" id="479435"/>
    <lineage>
        <taxon>Bacteria</taxon>
        <taxon>Bacillati</taxon>
        <taxon>Actinomycetota</taxon>
        <taxon>Actinomycetes</taxon>
        <taxon>Propionibacteriales</taxon>
        <taxon>Kribbellaceae</taxon>
        <taxon>Kribbella</taxon>
    </lineage>
</organism>
<evidence type="ECO:0000256" key="2">
    <source>
        <dbReference type="SAM" id="SignalP"/>
    </source>
</evidence>